<dbReference type="PROSITE" id="PS50056">
    <property type="entry name" value="TYR_PHOSPHATASE_2"/>
    <property type="match status" value="1"/>
</dbReference>
<sequence length="992" mass="108788">MDFFSTPANAHPHVSAVDGPNDPFARAIGRRYSQENRPLLTARLSPIASPELEPTLEPNVSAAPLAGLSLSPRTPRPQAPSNLSSPPPSTFSAVSVSMLPELLARSHTMLLDLRPPNSFSSSRISRALSLSVPSTLLKRPGFPLAKLTTMLPTQGTRARFSQWRAAARIIVYDVDSKPESGLLPERSNILGLLRKFVNEGYEGELLWLNGGFATALRASQSGNSELASLISFDPPSESNSDDESAPSARVSSHPADSPLRAAQLPLAAFQQASTTAASHRPNPSPSNFRPSSLSQSASHPSPFTEGAALAPSFDRPVAANPFYDNIRQLTELSQGITEHIPLELPPTVRARSHELPFAWLRRIAQKDADEEMEALAMQFYRIELAEQRRLVGVMDHHSSEGTVSHMENQTVPFPFSITAGIEKGTKNRYRNIWPFEHARLRLQTPSLHDGSDYINASIVQPLGTRKRYIATQGPLTDTFSDFWSAVWEQNVRVIVMLTQVVEGSSVKCGTYWPTKREPVKTFGPLRVELIYSEHIPEHEDMPNTDFFAIPKSGTSKAQEHAARRVFRLSHLDHASQAREISHLQYLGWPDFNVPESPRGLLTLIKDVDAIYDRLTSEGIESGPTLLHCSAGVGRTGGYIIVDAILDALRREMAWTRAHHKPSQETESSSDSMDVSMDDQSSLPNPVPNTSSRLDDVMTASDDSSPMEGLTLQSDDRSFPISPPPPQVFGQPSEYLRSRLNSTEARPTINAHPKVPGDCSTTVKNDSNSSNSTQKGGRLLTPPSLVSNSMSSLTARSSSPSSASFPSSQHQSTLSLGLDAETDATSMSARPPRESLSPSPGSASQESLLKSSVRRSKPTLGTTFDYTDPRSVNNKQQTNKQGSSSPVRLSTLTEPVQQVLEDMREQRMSLCQSLRQYVFVHRAVIEGALELVDEEVLRYGPRSDSSSSKQHGPSASSEGQSKLARRPKSMKRRQRSDSLLEERRSQTLRTEGS</sequence>
<dbReference type="Pfam" id="PF00102">
    <property type="entry name" value="Y_phosphatase"/>
    <property type="match status" value="1"/>
</dbReference>
<dbReference type="EMBL" id="KV419422">
    <property type="protein sequence ID" value="KZS90353.1"/>
    <property type="molecule type" value="Genomic_DNA"/>
</dbReference>
<proteinExistence type="inferred from homology"/>
<dbReference type="InterPro" id="IPR016130">
    <property type="entry name" value="Tyr_Pase_AS"/>
</dbReference>
<feature type="compositionally biased region" description="Low complexity" evidence="2">
    <location>
        <begin position="668"/>
        <end position="681"/>
    </location>
</feature>
<evidence type="ECO:0000256" key="2">
    <source>
        <dbReference type="SAM" id="MobiDB-lite"/>
    </source>
</evidence>
<evidence type="ECO:0000313" key="6">
    <source>
        <dbReference type="Proteomes" id="UP000076722"/>
    </source>
</evidence>
<dbReference type="PROSITE" id="PS50055">
    <property type="entry name" value="TYR_PHOSPHATASE_PTP"/>
    <property type="match status" value="1"/>
</dbReference>
<dbReference type="Gene3D" id="3.90.190.10">
    <property type="entry name" value="Protein tyrosine phosphatase superfamily"/>
    <property type="match status" value="2"/>
</dbReference>
<organism evidence="5 6">
    <name type="scientific">Sistotremastrum niveocremeum HHB9708</name>
    <dbReference type="NCBI Taxonomy" id="1314777"/>
    <lineage>
        <taxon>Eukaryota</taxon>
        <taxon>Fungi</taxon>
        <taxon>Dikarya</taxon>
        <taxon>Basidiomycota</taxon>
        <taxon>Agaricomycotina</taxon>
        <taxon>Agaricomycetes</taxon>
        <taxon>Sistotremastrales</taxon>
        <taxon>Sistotremastraceae</taxon>
        <taxon>Sertulicium</taxon>
        <taxon>Sertulicium niveocremeum</taxon>
    </lineage>
</organism>
<gene>
    <name evidence="5" type="ORF">SISNIDRAFT_497135</name>
</gene>
<dbReference type="PANTHER" id="PTHR19134:SF561">
    <property type="entry name" value="PROTEIN TYROSINE PHOSPHATASE 36E, ISOFORM A"/>
    <property type="match status" value="1"/>
</dbReference>
<dbReference type="OrthoDB" id="6058203at2759"/>
<dbReference type="InterPro" id="IPR003595">
    <property type="entry name" value="Tyr_Pase_cat"/>
</dbReference>
<evidence type="ECO:0000259" key="3">
    <source>
        <dbReference type="PROSITE" id="PS50055"/>
    </source>
</evidence>
<feature type="region of interest" description="Disordered" evidence="2">
    <location>
        <begin position="939"/>
        <end position="992"/>
    </location>
</feature>
<evidence type="ECO:0008006" key="7">
    <source>
        <dbReference type="Google" id="ProtNLM"/>
    </source>
</evidence>
<feature type="compositionally biased region" description="Low complexity" evidence="2">
    <location>
        <begin position="270"/>
        <end position="302"/>
    </location>
</feature>
<feature type="domain" description="Tyrosine specific protein phosphatases" evidence="4">
    <location>
        <begin position="601"/>
        <end position="644"/>
    </location>
</feature>
<dbReference type="InterPro" id="IPR029021">
    <property type="entry name" value="Prot-tyrosine_phosphatase-like"/>
</dbReference>
<feature type="compositionally biased region" description="Polar residues" evidence="2">
    <location>
        <begin position="835"/>
        <end position="849"/>
    </location>
</feature>
<dbReference type="SMART" id="SM00404">
    <property type="entry name" value="PTPc_motif"/>
    <property type="match status" value="1"/>
</dbReference>
<feature type="compositionally biased region" description="Polar residues" evidence="2">
    <location>
        <begin position="942"/>
        <end position="959"/>
    </location>
</feature>
<dbReference type="Proteomes" id="UP000076722">
    <property type="component" value="Unassembled WGS sequence"/>
</dbReference>
<evidence type="ECO:0000259" key="4">
    <source>
        <dbReference type="PROSITE" id="PS50056"/>
    </source>
</evidence>
<feature type="compositionally biased region" description="Polar residues" evidence="2">
    <location>
        <begin position="758"/>
        <end position="774"/>
    </location>
</feature>
<dbReference type="AlphaFoldDB" id="A0A164R947"/>
<keyword evidence="6" id="KW-1185">Reference proteome</keyword>
<dbReference type="GO" id="GO:0004725">
    <property type="term" value="F:protein tyrosine phosphatase activity"/>
    <property type="evidence" value="ECO:0007669"/>
    <property type="project" value="InterPro"/>
</dbReference>
<feature type="compositionally biased region" description="Polar residues" evidence="2">
    <location>
        <begin position="79"/>
        <end position="90"/>
    </location>
</feature>
<feature type="compositionally biased region" description="Low complexity" evidence="2">
    <location>
        <begin position="786"/>
        <end position="811"/>
    </location>
</feature>
<feature type="region of interest" description="Disordered" evidence="2">
    <location>
        <begin position="744"/>
        <end position="891"/>
    </location>
</feature>
<name>A0A164R947_9AGAM</name>
<dbReference type="SMART" id="SM00194">
    <property type="entry name" value="PTPc"/>
    <property type="match status" value="1"/>
</dbReference>
<protein>
    <recommendedName>
        <fullName evidence="7">Phosphatases II</fullName>
    </recommendedName>
</protein>
<dbReference type="InterPro" id="IPR050348">
    <property type="entry name" value="Protein-Tyr_Phosphatase"/>
</dbReference>
<feature type="region of interest" description="Disordered" evidence="2">
    <location>
        <begin position="1"/>
        <end position="22"/>
    </location>
</feature>
<dbReference type="SUPFAM" id="SSF52821">
    <property type="entry name" value="Rhodanese/Cell cycle control phosphatase"/>
    <property type="match status" value="1"/>
</dbReference>
<accession>A0A164R947</accession>
<evidence type="ECO:0000313" key="5">
    <source>
        <dbReference type="EMBL" id="KZS90353.1"/>
    </source>
</evidence>
<feature type="domain" description="Tyrosine-protein phosphatase" evidence="3">
    <location>
        <begin position="426"/>
        <end position="651"/>
    </location>
</feature>
<comment type="similarity">
    <text evidence="1">Belongs to the protein-tyrosine phosphatase family. Non-receptor class subfamily.</text>
</comment>
<feature type="region of interest" description="Disordered" evidence="2">
    <location>
        <begin position="228"/>
        <end position="257"/>
    </location>
</feature>
<dbReference type="PRINTS" id="PR00700">
    <property type="entry name" value="PRTYPHPHTASE"/>
</dbReference>
<feature type="region of interest" description="Disordered" evidence="2">
    <location>
        <begin position="656"/>
        <end position="731"/>
    </location>
</feature>
<dbReference type="PANTHER" id="PTHR19134">
    <property type="entry name" value="RECEPTOR-TYPE TYROSINE-PROTEIN PHOSPHATASE"/>
    <property type="match status" value="1"/>
</dbReference>
<dbReference type="STRING" id="1314777.A0A164R947"/>
<feature type="compositionally biased region" description="Polar residues" evidence="2">
    <location>
        <begin position="858"/>
        <end position="891"/>
    </location>
</feature>
<feature type="compositionally biased region" description="Basic residues" evidence="2">
    <location>
        <begin position="962"/>
        <end position="973"/>
    </location>
</feature>
<feature type="compositionally biased region" description="Basic and acidic residues" evidence="2">
    <location>
        <begin position="974"/>
        <end position="984"/>
    </location>
</feature>
<dbReference type="Gene3D" id="3.40.250.10">
    <property type="entry name" value="Rhodanese-like domain"/>
    <property type="match status" value="1"/>
</dbReference>
<dbReference type="InterPro" id="IPR036873">
    <property type="entry name" value="Rhodanese-like_dom_sf"/>
</dbReference>
<reference evidence="5 6" key="1">
    <citation type="journal article" date="2016" name="Mol. Biol. Evol.">
        <title>Comparative Genomics of Early-Diverging Mushroom-Forming Fungi Provides Insights into the Origins of Lignocellulose Decay Capabilities.</title>
        <authorList>
            <person name="Nagy L.G."/>
            <person name="Riley R."/>
            <person name="Tritt A."/>
            <person name="Adam C."/>
            <person name="Daum C."/>
            <person name="Floudas D."/>
            <person name="Sun H."/>
            <person name="Yadav J.S."/>
            <person name="Pangilinan J."/>
            <person name="Larsson K.H."/>
            <person name="Matsuura K."/>
            <person name="Barry K."/>
            <person name="Labutti K."/>
            <person name="Kuo R."/>
            <person name="Ohm R.A."/>
            <person name="Bhattacharya S.S."/>
            <person name="Shirouzu T."/>
            <person name="Yoshinaga Y."/>
            <person name="Martin F.M."/>
            <person name="Grigoriev I.V."/>
            <person name="Hibbett D.S."/>
        </authorList>
    </citation>
    <scope>NUCLEOTIDE SEQUENCE [LARGE SCALE GENOMIC DNA]</scope>
    <source>
        <strain evidence="5 6">HHB9708</strain>
    </source>
</reference>
<dbReference type="InterPro" id="IPR000242">
    <property type="entry name" value="PTP_cat"/>
</dbReference>
<feature type="region of interest" description="Disordered" evidence="2">
    <location>
        <begin position="270"/>
        <end position="308"/>
    </location>
</feature>
<dbReference type="SUPFAM" id="SSF52799">
    <property type="entry name" value="(Phosphotyrosine protein) phosphatases II"/>
    <property type="match status" value="2"/>
</dbReference>
<dbReference type="PROSITE" id="PS00383">
    <property type="entry name" value="TYR_PHOSPHATASE_1"/>
    <property type="match status" value="1"/>
</dbReference>
<dbReference type="InterPro" id="IPR000387">
    <property type="entry name" value="Tyr_Pase_dom"/>
</dbReference>
<feature type="region of interest" description="Disordered" evidence="2">
    <location>
        <begin position="66"/>
        <end position="90"/>
    </location>
</feature>
<evidence type="ECO:0000256" key="1">
    <source>
        <dbReference type="ARBA" id="ARBA00009649"/>
    </source>
</evidence>